<evidence type="ECO:0000313" key="2">
    <source>
        <dbReference type="EMBL" id="KAG1362572.1"/>
    </source>
</evidence>
<dbReference type="EMBL" id="CM017881">
    <property type="protein sequence ID" value="KAG1362572.1"/>
    <property type="molecule type" value="Genomic_DNA"/>
</dbReference>
<feature type="non-terminal residue" evidence="2">
    <location>
        <position position="1"/>
    </location>
</feature>
<sequence>AQVDTTLQRVNLEAKALGPAEFRAFMAKLFKDAILVGTILALLWWVPIAVA</sequence>
<dbReference type="AlphaFoldDB" id="A0A8K0IN11"/>
<keyword evidence="1" id="KW-0472">Membrane</keyword>
<keyword evidence="1" id="KW-1133">Transmembrane helix</keyword>
<gene>
    <name evidence="2" type="ORF">COCNU_10G007910</name>
</gene>
<keyword evidence="1" id="KW-0812">Transmembrane</keyword>
<feature type="transmembrane region" description="Helical" evidence="1">
    <location>
        <begin position="33"/>
        <end position="50"/>
    </location>
</feature>
<reference evidence="2" key="2">
    <citation type="submission" date="2019-07" db="EMBL/GenBank/DDBJ databases">
        <authorList>
            <person name="Yang Y."/>
            <person name="Bocs S."/>
            <person name="Baudouin L."/>
        </authorList>
    </citation>
    <scope>NUCLEOTIDE SEQUENCE</scope>
    <source>
        <tissue evidence="2">Spear leaf of Hainan Tall coconut</tissue>
    </source>
</reference>
<proteinExistence type="predicted"/>
<keyword evidence="3" id="KW-1185">Reference proteome</keyword>
<reference evidence="2" key="1">
    <citation type="journal article" date="2017" name="Gigascience">
        <title>The genome draft of coconut (Cocos nucifera).</title>
        <authorList>
            <person name="Xiao Y."/>
            <person name="Xu P."/>
            <person name="Fan H."/>
            <person name="Baudouin L."/>
            <person name="Xia W."/>
            <person name="Bocs S."/>
            <person name="Xu J."/>
            <person name="Li Q."/>
            <person name="Guo A."/>
            <person name="Zhou L."/>
            <person name="Li J."/>
            <person name="Wu Y."/>
            <person name="Ma Z."/>
            <person name="Armero A."/>
            <person name="Issali A.E."/>
            <person name="Liu N."/>
            <person name="Peng M."/>
            <person name="Yang Y."/>
        </authorList>
    </citation>
    <scope>NUCLEOTIDE SEQUENCE</scope>
    <source>
        <tissue evidence="2">Spear leaf of Hainan Tall coconut</tissue>
    </source>
</reference>
<dbReference type="Proteomes" id="UP000797356">
    <property type="component" value="Chromosome 10"/>
</dbReference>
<name>A0A8K0IN11_COCNU</name>
<evidence type="ECO:0000313" key="3">
    <source>
        <dbReference type="Proteomes" id="UP000797356"/>
    </source>
</evidence>
<accession>A0A8K0IN11</accession>
<organism evidence="2 3">
    <name type="scientific">Cocos nucifera</name>
    <name type="common">Coconut palm</name>
    <dbReference type="NCBI Taxonomy" id="13894"/>
    <lineage>
        <taxon>Eukaryota</taxon>
        <taxon>Viridiplantae</taxon>
        <taxon>Streptophyta</taxon>
        <taxon>Embryophyta</taxon>
        <taxon>Tracheophyta</taxon>
        <taxon>Spermatophyta</taxon>
        <taxon>Magnoliopsida</taxon>
        <taxon>Liliopsida</taxon>
        <taxon>Arecaceae</taxon>
        <taxon>Arecoideae</taxon>
        <taxon>Cocoseae</taxon>
        <taxon>Attaleinae</taxon>
        <taxon>Cocos</taxon>
    </lineage>
</organism>
<comment type="caution">
    <text evidence="2">The sequence shown here is derived from an EMBL/GenBank/DDBJ whole genome shotgun (WGS) entry which is preliminary data.</text>
</comment>
<evidence type="ECO:0000256" key="1">
    <source>
        <dbReference type="SAM" id="Phobius"/>
    </source>
</evidence>
<protein>
    <submittedName>
        <fullName evidence="2">Uncharacterized protein</fullName>
    </submittedName>
</protein>
<dbReference type="OrthoDB" id="1885878at2759"/>